<evidence type="ECO:0000256" key="1">
    <source>
        <dbReference type="SAM" id="SignalP"/>
    </source>
</evidence>
<reference evidence="3" key="1">
    <citation type="journal article" date="2019" name="Int. J. Syst. Evol. Microbiol.">
        <title>The Global Catalogue of Microorganisms (GCM) 10K type strain sequencing project: providing services to taxonomists for standard genome sequencing and annotation.</title>
        <authorList>
            <consortium name="The Broad Institute Genomics Platform"/>
            <consortium name="The Broad Institute Genome Sequencing Center for Infectious Disease"/>
            <person name="Wu L."/>
            <person name="Ma J."/>
        </authorList>
    </citation>
    <scope>NUCLEOTIDE SEQUENCE [LARGE SCALE GENOMIC DNA]</scope>
    <source>
        <strain evidence="3">CGMCC 1.12702</strain>
    </source>
</reference>
<name>A0ABW4TY92_9SPHN</name>
<dbReference type="EMBL" id="JBHUGS010000002">
    <property type="protein sequence ID" value="MFD1950961.1"/>
    <property type="molecule type" value="Genomic_DNA"/>
</dbReference>
<evidence type="ECO:0000313" key="2">
    <source>
        <dbReference type="EMBL" id="MFD1950961.1"/>
    </source>
</evidence>
<keyword evidence="1" id="KW-0732">Signal</keyword>
<accession>A0ABW4TY92</accession>
<evidence type="ECO:0008006" key="4">
    <source>
        <dbReference type="Google" id="ProtNLM"/>
    </source>
</evidence>
<evidence type="ECO:0000313" key="3">
    <source>
        <dbReference type="Proteomes" id="UP001597400"/>
    </source>
</evidence>
<dbReference type="RefSeq" id="WP_380929333.1">
    <property type="nucleotide sequence ID" value="NZ_JBHUGS010000002.1"/>
</dbReference>
<sequence length="156" mass="16254">MYIVKFATLALVAMMASAAVAAPPLEITSRMLVEKRVAAPDGTTRVDMVTPQKVIPGDRVTFVVAYRNTSGRPLDDVVLANPVPKGIAFRGVAPGTPAPEVSLDGKTFAPLPTLRTAASGGGMRPATPDDVVAVRWRLTPVAAGASGQFAFQGVLR</sequence>
<organism evidence="2 3">
    <name type="scientific">Sphingomonas arantia</name>
    <dbReference type="NCBI Taxonomy" id="1460676"/>
    <lineage>
        <taxon>Bacteria</taxon>
        <taxon>Pseudomonadati</taxon>
        <taxon>Pseudomonadota</taxon>
        <taxon>Alphaproteobacteria</taxon>
        <taxon>Sphingomonadales</taxon>
        <taxon>Sphingomonadaceae</taxon>
        <taxon>Sphingomonas</taxon>
    </lineage>
</organism>
<proteinExistence type="predicted"/>
<keyword evidence="3" id="KW-1185">Reference proteome</keyword>
<protein>
    <recommendedName>
        <fullName evidence="4">DUF11 domain-containing protein</fullName>
    </recommendedName>
</protein>
<feature type="signal peptide" evidence="1">
    <location>
        <begin position="1"/>
        <end position="21"/>
    </location>
</feature>
<dbReference type="Proteomes" id="UP001597400">
    <property type="component" value="Unassembled WGS sequence"/>
</dbReference>
<feature type="chain" id="PRO_5045694033" description="DUF11 domain-containing protein" evidence="1">
    <location>
        <begin position="22"/>
        <end position="156"/>
    </location>
</feature>
<gene>
    <name evidence="2" type="ORF">ACFSGX_09305</name>
</gene>
<comment type="caution">
    <text evidence="2">The sequence shown here is derived from an EMBL/GenBank/DDBJ whole genome shotgun (WGS) entry which is preliminary data.</text>
</comment>